<keyword evidence="5" id="KW-1185">Reference proteome</keyword>
<evidence type="ECO:0000313" key="4">
    <source>
        <dbReference type="EMBL" id="GLL10622.1"/>
    </source>
</evidence>
<evidence type="ECO:0000313" key="5">
    <source>
        <dbReference type="Proteomes" id="UP001143463"/>
    </source>
</evidence>
<dbReference type="Proteomes" id="UP001143463">
    <property type="component" value="Unassembled WGS sequence"/>
</dbReference>
<dbReference type="InterPro" id="IPR020904">
    <property type="entry name" value="Sc_DH/Rdtase_CS"/>
</dbReference>
<dbReference type="RefSeq" id="WP_271214862.1">
    <property type="nucleotide sequence ID" value="NZ_BSFQ01000005.1"/>
</dbReference>
<gene>
    <name evidence="4" type="ORF">GCM10017577_17620</name>
</gene>
<dbReference type="SUPFAM" id="SSF51735">
    <property type="entry name" value="NAD(P)-binding Rossmann-fold domains"/>
    <property type="match status" value="1"/>
</dbReference>
<evidence type="ECO:0000256" key="1">
    <source>
        <dbReference type="ARBA" id="ARBA00006484"/>
    </source>
</evidence>
<reference evidence="4" key="2">
    <citation type="submission" date="2023-01" db="EMBL/GenBank/DDBJ databases">
        <authorList>
            <person name="Sun Q."/>
            <person name="Evtushenko L."/>
        </authorList>
    </citation>
    <scope>NUCLEOTIDE SEQUENCE</scope>
    <source>
        <strain evidence="4">VKM Ac-1069</strain>
    </source>
</reference>
<proteinExistence type="inferred from homology"/>
<dbReference type="PRINTS" id="PR00080">
    <property type="entry name" value="SDRFAMILY"/>
</dbReference>
<keyword evidence="2" id="KW-0560">Oxidoreductase</keyword>
<dbReference type="InterPro" id="IPR057326">
    <property type="entry name" value="KR_dom"/>
</dbReference>
<dbReference type="FunFam" id="3.40.50.720:FF:000084">
    <property type="entry name" value="Short-chain dehydrogenase reductase"/>
    <property type="match status" value="1"/>
</dbReference>
<dbReference type="Pfam" id="PF13561">
    <property type="entry name" value="adh_short_C2"/>
    <property type="match status" value="1"/>
</dbReference>
<comment type="caution">
    <text evidence="4">The sequence shown here is derived from an EMBL/GenBank/DDBJ whole genome shotgun (WGS) entry which is preliminary data.</text>
</comment>
<sequence length="273" mass="28059">MARPSFDFRDRVVVVTGAAQGIGRTLADRFAAVGAAVVVADHDGAGAEAAGAEENGEGGSAAGFAVDVTDVDRVQELVAFTDGTYGGLDVLVNNAGISTTAIIEETDPQDWRRVVDVNLTGPFLTSRAALPALRARGGGAMVNVASVAGRRISYNASAAYTAAKGGLLAFTRHLAYEAAPDGITVNAVCPGPVTSPMLLRTASEETMRARVASVPAGRLTTPDDQADAVLFLASPAASMINGVALDVDGGALLGWYDVATYFERRGATRTEQT</sequence>
<dbReference type="Gene3D" id="3.40.50.720">
    <property type="entry name" value="NAD(P)-binding Rossmann-like Domain"/>
    <property type="match status" value="1"/>
</dbReference>
<feature type="domain" description="Ketoreductase" evidence="3">
    <location>
        <begin position="11"/>
        <end position="191"/>
    </location>
</feature>
<evidence type="ECO:0000256" key="2">
    <source>
        <dbReference type="ARBA" id="ARBA00023002"/>
    </source>
</evidence>
<accession>A0A9W6KYU2</accession>
<dbReference type="NCBIfam" id="NF009466">
    <property type="entry name" value="PRK12826.1-2"/>
    <property type="match status" value="1"/>
</dbReference>
<comment type="similarity">
    <text evidence="1">Belongs to the short-chain dehydrogenases/reductases (SDR) family.</text>
</comment>
<evidence type="ECO:0000259" key="3">
    <source>
        <dbReference type="SMART" id="SM00822"/>
    </source>
</evidence>
<dbReference type="SMART" id="SM00822">
    <property type="entry name" value="PKS_KR"/>
    <property type="match status" value="1"/>
</dbReference>
<dbReference type="GO" id="GO:0030497">
    <property type="term" value="P:fatty acid elongation"/>
    <property type="evidence" value="ECO:0007669"/>
    <property type="project" value="TreeGrafter"/>
</dbReference>
<name>A0A9W6KYU2_9PSEU</name>
<dbReference type="AlphaFoldDB" id="A0A9W6KYU2"/>
<dbReference type="PANTHER" id="PTHR42760:SF40">
    <property type="entry name" value="3-OXOACYL-[ACYL-CARRIER-PROTEIN] REDUCTASE, CHLOROPLASTIC"/>
    <property type="match status" value="1"/>
</dbReference>
<dbReference type="NCBIfam" id="NF005559">
    <property type="entry name" value="PRK07231.1"/>
    <property type="match status" value="1"/>
</dbReference>
<dbReference type="InterPro" id="IPR036291">
    <property type="entry name" value="NAD(P)-bd_dom_sf"/>
</dbReference>
<dbReference type="InterPro" id="IPR002347">
    <property type="entry name" value="SDR_fam"/>
</dbReference>
<dbReference type="EMBL" id="BSFQ01000005">
    <property type="protein sequence ID" value="GLL10622.1"/>
    <property type="molecule type" value="Genomic_DNA"/>
</dbReference>
<reference evidence="4" key="1">
    <citation type="journal article" date="2014" name="Int. J. Syst. Evol. Microbiol.">
        <title>Complete genome sequence of Corynebacterium casei LMG S-19264T (=DSM 44701T), isolated from a smear-ripened cheese.</title>
        <authorList>
            <consortium name="US DOE Joint Genome Institute (JGI-PGF)"/>
            <person name="Walter F."/>
            <person name="Albersmeier A."/>
            <person name="Kalinowski J."/>
            <person name="Ruckert C."/>
        </authorList>
    </citation>
    <scope>NUCLEOTIDE SEQUENCE</scope>
    <source>
        <strain evidence="4">VKM Ac-1069</strain>
    </source>
</reference>
<dbReference type="PRINTS" id="PR00081">
    <property type="entry name" value="GDHRDH"/>
</dbReference>
<organism evidence="4 5">
    <name type="scientific">Pseudonocardia halophobica</name>
    <dbReference type="NCBI Taxonomy" id="29401"/>
    <lineage>
        <taxon>Bacteria</taxon>
        <taxon>Bacillati</taxon>
        <taxon>Actinomycetota</taxon>
        <taxon>Actinomycetes</taxon>
        <taxon>Pseudonocardiales</taxon>
        <taxon>Pseudonocardiaceae</taxon>
        <taxon>Pseudonocardia</taxon>
    </lineage>
</organism>
<dbReference type="PANTHER" id="PTHR42760">
    <property type="entry name" value="SHORT-CHAIN DEHYDROGENASES/REDUCTASES FAMILY MEMBER"/>
    <property type="match status" value="1"/>
</dbReference>
<protein>
    <submittedName>
        <fullName evidence="4">Short-chain dehydrogenase</fullName>
    </submittedName>
</protein>
<dbReference type="CDD" id="cd05233">
    <property type="entry name" value="SDR_c"/>
    <property type="match status" value="1"/>
</dbReference>
<dbReference type="PROSITE" id="PS00061">
    <property type="entry name" value="ADH_SHORT"/>
    <property type="match status" value="1"/>
</dbReference>
<dbReference type="GO" id="GO:0016616">
    <property type="term" value="F:oxidoreductase activity, acting on the CH-OH group of donors, NAD or NADP as acceptor"/>
    <property type="evidence" value="ECO:0007669"/>
    <property type="project" value="UniProtKB-ARBA"/>
</dbReference>